<dbReference type="InterPro" id="IPR008316">
    <property type="entry name" value="UCP029876"/>
</dbReference>
<organism evidence="1 2">
    <name type="scientific">Nocardioides albertanoniae</name>
    <dbReference type="NCBI Taxonomy" id="1175486"/>
    <lineage>
        <taxon>Bacteria</taxon>
        <taxon>Bacillati</taxon>
        <taxon>Actinomycetota</taxon>
        <taxon>Actinomycetes</taxon>
        <taxon>Propionibacteriales</taxon>
        <taxon>Nocardioidaceae</taxon>
        <taxon>Nocardioides</taxon>
    </lineage>
</organism>
<reference evidence="1 2" key="1">
    <citation type="submission" date="2019-06" db="EMBL/GenBank/DDBJ databases">
        <title>Sequencing the genomes of 1000 actinobacteria strains.</title>
        <authorList>
            <person name="Klenk H.-P."/>
        </authorList>
    </citation>
    <scope>NUCLEOTIDE SEQUENCE [LARGE SCALE GENOMIC DNA]</scope>
    <source>
        <strain evidence="1 2">DSM 25218</strain>
    </source>
</reference>
<comment type="caution">
    <text evidence="1">The sequence shown here is derived from an EMBL/GenBank/DDBJ whole genome shotgun (WGS) entry which is preliminary data.</text>
</comment>
<dbReference type="RefSeq" id="WP_246088009.1">
    <property type="nucleotide sequence ID" value="NZ_VFOV01000001.1"/>
</dbReference>
<protein>
    <submittedName>
        <fullName evidence="1">DNA-binding ferritin-like protein (Dps family)</fullName>
    </submittedName>
</protein>
<dbReference type="Pfam" id="PF06304">
    <property type="entry name" value="DUF1048"/>
    <property type="match status" value="1"/>
</dbReference>
<dbReference type="Proteomes" id="UP000320209">
    <property type="component" value="Unassembled WGS sequence"/>
</dbReference>
<dbReference type="AlphaFoldDB" id="A0A543A4Y1"/>
<dbReference type="EMBL" id="VFOV01000001">
    <property type="protein sequence ID" value="TQL67661.1"/>
    <property type="molecule type" value="Genomic_DNA"/>
</dbReference>
<proteinExistence type="predicted"/>
<dbReference type="SUPFAM" id="SSF158560">
    <property type="entry name" value="BH3980-like"/>
    <property type="match status" value="1"/>
</dbReference>
<sequence length="124" mass="13897">MSVRSMLETVIGGFDQKRRWRAYKARKRQLPESQKSAVGAIERYLMYAGGIADGEIATKMLEDLIDLFEQSAADGTTVDAIVGDDPVEFAEEFARNYSEGSWINKERNRLTDAIEAIDDKEGDS</sequence>
<keyword evidence="2" id="KW-1185">Reference proteome</keyword>
<keyword evidence="1" id="KW-0238">DNA-binding</keyword>
<accession>A0A543A4Y1</accession>
<evidence type="ECO:0000313" key="1">
    <source>
        <dbReference type="EMBL" id="TQL67661.1"/>
    </source>
</evidence>
<gene>
    <name evidence="1" type="ORF">FB381_1543</name>
</gene>
<evidence type="ECO:0000313" key="2">
    <source>
        <dbReference type="Proteomes" id="UP000320209"/>
    </source>
</evidence>
<name>A0A543A4Y1_9ACTN</name>
<dbReference type="Gene3D" id="1.10.1900.10">
    <property type="entry name" value="c-terminal domain of poly(a) binding protein"/>
    <property type="match status" value="1"/>
</dbReference>
<dbReference type="GO" id="GO:0003677">
    <property type="term" value="F:DNA binding"/>
    <property type="evidence" value="ECO:0007669"/>
    <property type="project" value="UniProtKB-KW"/>
</dbReference>